<organism evidence="2 3">
    <name type="scientific">Agrobacterium tumefaciens</name>
    <dbReference type="NCBI Taxonomy" id="358"/>
    <lineage>
        <taxon>Bacteria</taxon>
        <taxon>Pseudomonadati</taxon>
        <taxon>Pseudomonadota</taxon>
        <taxon>Alphaproteobacteria</taxon>
        <taxon>Hyphomicrobiales</taxon>
        <taxon>Rhizobiaceae</taxon>
        <taxon>Rhizobium/Agrobacterium group</taxon>
        <taxon>Agrobacterium</taxon>
        <taxon>Agrobacterium tumefaciens complex</taxon>
    </lineage>
</organism>
<name>A0AA44J9Y2_AGRTU</name>
<reference evidence="2" key="1">
    <citation type="journal article" date="2020" name="Science">
        <title>Unexpected conservation and global transmission of agrobacterial virulence plasmids.</title>
        <authorList>
            <person name="Weisberg A.J."/>
            <person name="Davis E.W. 2nd"/>
            <person name="Tabima J."/>
            <person name="Belcher M.S."/>
            <person name="Miller M."/>
            <person name="Kuo C.H."/>
            <person name="Loper J.E."/>
            <person name="Grunwald N.J."/>
            <person name="Putnam M.L."/>
            <person name="Chang J.H."/>
        </authorList>
    </citation>
    <scope>NUCLEOTIDE SEQUENCE</scope>
    <source>
        <strain evidence="2">17-1853-1a</strain>
    </source>
</reference>
<feature type="compositionally biased region" description="Polar residues" evidence="1">
    <location>
        <begin position="62"/>
        <end position="74"/>
    </location>
</feature>
<dbReference type="InterPro" id="IPR010064">
    <property type="entry name" value="HK97-gp10_tail"/>
</dbReference>
<dbReference type="Proteomes" id="UP000702952">
    <property type="component" value="Unassembled WGS sequence"/>
</dbReference>
<dbReference type="EMBL" id="JAAMAY010000030">
    <property type="protein sequence ID" value="NTC30264.1"/>
    <property type="molecule type" value="Genomic_DNA"/>
</dbReference>
<proteinExistence type="predicted"/>
<protein>
    <submittedName>
        <fullName evidence="2">HK97 gp10 family phage protein</fullName>
    </submittedName>
</protein>
<dbReference type="Pfam" id="PF04883">
    <property type="entry name" value="HK97-gp10_like"/>
    <property type="match status" value="1"/>
</dbReference>
<accession>A0AA44J9Y2</accession>
<dbReference type="AlphaFoldDB" id="A0AA44J9Y2"/>
<evidence type="ECO:0000256" key="1">
    <source>
        <dbReference type="SAM" id="MobiDB-lite"/>
    </source>
</evidence>
<feature type="region of interest" description="Disordered" evidence="1">
    <location>
        <begin position="57"/>
        <end position="77"/>
    </location>
</feature>
<gene>
    <name evidence="2" type="ORF">G6M46_19205</name>
</gene>
<evidence type="ECO:0000313" key="3">
    <source>
        <dbReference type="Proteomes" id="UP000702952"/>
    </source>
</evidence>
<evidence type="ECO:0000313" key="2">
    <source>
        <dbReference type="EMBL" id="NTC30264.1"/>
    </source>
</evidence>
<sequence>MADDGGLSRIQQRLNAIPQKLRDRMKVVTREEAEKLADDMRHFALSSKDTGDLINSIHVTPAGQSTPPYSQPGGSTVVPENAAMVTAGNADVRYPHLIEYGTSEADAQPYFWPAVRANRKQTLARIRREIRKVVKANWGK</sequence>
<comment type="caution">
    <text evidence="2">The sequence shown here is derived from an EMBL/GenBank/DDBJ whole genome shotgun (WGS) entry which is preliminary data.</text>
</comment>
<dbReference type="RefSeq" id="WP_174018830.1">
    <property type="nucleotide sequence ID" value="NZ_JAAMAW010000015.1"/>
</dbReference>